<keyword evidence="1" id="KW-0812">Transmembrane</keyword>
<accession>A0A9P4G6Y0</accession>
<feature type="transmembrane region" description="Helical" evidence="1">
    <location>
        <begin position="24"/>
        <end position="46"/>
    </location>
</feature>
<proteinExistence type="predicted"/>
<feature type="non-terminal residue" evidence="2">
    <location>
        <position position="1"/>
    </location>
</feature>
<organism evidence="2 3">
    <name type="scientific">Cucurbitaria berberidis CBS 394.84</name>
    <dbReference type="NCBI Taxonomy" id="1168544"/>
    <lineage>
        <taxon>Eukaryota</taxon>
        <taxon>Fungi</taxon>
        <taxon>Dikarya</taxon>
        <taxon>Ascomycota</taxon>
        <taxon>Pezizomycotina</taxon>
        <taxon>Dothideomycetes</taxon>
        <taxon>Pleosporomycetidae</taxon>
        <taxon>Pleosporales</taxon>
        <taxon>Pleosporineae</taxon>
        <taxon>Cucurbitariaceae</taxon>
        <taxon>Cucurbitaria</taxon>
    </lineage>
</organism>
<gene>
    <name evidence="2" type="ORF">K460DRAFT_297958</name>
</gene>
<evidence type="ECO:0000313" key="3">
    <source>
        <dbReference type="Proteomes" id="UP000800039"/>
    </source>
</evidence>
<keyword evidence="1" id="KW-0472">Membrane</keyword>
<comment type="caution">
    <text evidence="2">The sequence shown here is derived from an EMBL/GenBank/DDBJ whole genome shotgun (WGS) entry which is preliminary data.</text>
</comment>
<name>A0A9P4G6Y0_9PLEO</name>
<sequence length="49" mass="5456">YFTGAKAPTYSTPPMSFYNIKLELSLIGFFFSTNLAKPVLLAVILLNSR</sequence>
<keyword evidence="1" id="KW-1133">Transmembrane helix</keyword>
<evidence type="ECO:0000256" key="1">
    <source>
        <dbReference type="SAM" id="Phobius"/>
    </source>
</evidence>
<reference evidence="2" key="1">
    <citation type="submission" date="2020-01" db="EMBL/GenBank/DDBJ databases">
        <authorList>
            <consortium name="DOE Joint Genome Institute"/>
            <person name="Haridas S."/>
            <person name="Albert R."/>
            <person name="Binder M."/>
            <person name="Bloem J."/>
            <person name="Labutti K."/>
            <person name="Salamov A."/>
            <person name="Andreopoulos B."/>
            <person name="Baker S.E."/>
            <person name="Barry K."/>
            <person name="Bills G."/>
            <person name="Bluhm B.H."/>
            <person name="Cannon C."/>
            <person name="Castanera R."/>
            <person name="Culley D.E."/>
            <person name="Daum C."/>
            <person name="Ezra D."/>
            <person name="Gonzalez J.B."/>
            <person name="Henrissat B."/>
            <person name="Kuo A."/>
            <person name="Liang C."/>
            <person name="Lipzen A."/>
            <person name="Lutzoni F."/>
            <person name="Magnuson J."/>
            <person name="Mondo S."/>
            <person name="Nolan M."/>
            <person name="Ohm R."/>
            <person name="Pangilinan J."/>
            <person name="Park H.-J."/>
            <person name="Ramirez L."/>
            <person name="Alfaro M."/>
            <person name="Sun H."/>
            <person name="Tritt A."/>
            <person name="Yoshinaga Y."/>
            <person name="Zwiers L.-H."/>
            <person name="Turgeon B.G."/>
            <person name="Goodwin S.B."/>
            <person name="Spatafora J.W."/>
            <person name="Crous P.W."/>
            <person name="Grigoriev I.V."/>
        </authorList>
    </citation>
    <scope>NUCLEOTIDE SEQUENCE</scope>
    <source>
        <strain evidence="2">CBS 394.84</strain>
    </source>
</reference>
<evidence type="ECO:0000313" key="2">
    <source>
        <dbReference type="EMBL" id="KAF1839830.1"/>
    </source>
</evidence>
<protein>
    <submittedName>
        <fullName evidence="2">Uncharacterized protein</fullName>
    </submittedName>
</protein>
<dbReference type="AlphaFoldDB" id="A0A9P4G6Y0"/>
<dbReference type="EMBL" id="ML976627">
    <property type="protein sequence ID" value="KAF1839830.1"/>
    <property type="molecule type" value="Genomic_DNA"/>
</dbReference>
<dbReference type="Proteomes" id="UP000800039">
    <property type="component" value="Unassembled WGS sequence"/>
</dbReference>
<keyword evidence="3" id="KW-1185">Reference proteome</keyword>